<dbReference type="Proteomes" id="UP000799776">
    <property type="component" value="Unassembled WGS sequence"/>
</dbReference>
<evidence type="ECO:0000256" key="2">
    <source>
        <dbReference type="ARBA" id="ARBA00022679"/>
    </source>
</evidence>
<evidence type="ECO:0000313" key="8">
    <source>
        <dbReference type="Proteomes" id="UP000799776"/>
    </source>
</evidence>
<dbReference type="EC" id="2.5.1.18" evidence="4"/>
<keyword evidence="2 4" id="KW-0808">Transferase</keyword>
<protein>
    <recommendedName>
        <fullName evidence="4">Glutathione S-transferase kappa</fullName>
        <ecNumber evidence="4">2.5.1.18</ecNumber>
    </recommendedName>
</protein>
<evidence type="ECO:0000313" key="7">
    <source>
        <dbReference type="EMBL" id="KAF2086177.1"/>
    </source>
</evidence>
<dbReference type="Gene3D" id="3.40.30.10">
    <property type="entry name" value="Glutaredoxin"/>
    <property type="match status" value="1"/>
</dbReference>
<evidence type="ECO:0000256" key="4">
    <source>
        <dbReference type="PIRNR" id="PIRNR006386"/>
    </source>
</evidence>
<dbReference type="AlphaFoldDB" id="A0A9P4LVP9"/>
<evidence type="ECO:0000256" key="1">
    <source>
        <dbReference type="ARBA" id="ARBA00006494"/>
    </source>
</evidence>
<gene>
    <name evidence="7" type="ORF">K490DRAFT_45077</name>
</gene>
<evidence type="ECO:0000256" key="3">
    <source>
        <dbReference type="ARBA" id="ARBA00047960"/>
    </source>
</evidence>
<dbReference type="InterPro" id="IPR014440">
    <property type="entry name" value="HCCAis_GSTk"/>
</dbReference>
<comment type="caution">
    <text evidence="7">The sequence shown here is derived from an EMBL/GenBank/DDBJ whole genome shotgun (WGS) entry which is preliminary data.</text>
</comment>
<dbReference type="PIRSF" id="PIRSF006386">
    <property type="entry name" value="HCCAis_GSTk"/>
    <property type="match status" value="1"/>
</dbReference>
<keyword evidence="8" id="KW-1185">Reference proteome</keyword>
<evidence type="ECO:0000259" key="6">
    <source>
        <dbReference type="Pfam" id="PF01323"/>
    </source>
</evidence>
<dbReference type="SUPFAM" id="SSF52833">
    <property type="entry name" value="Thioredoxin-like"/>
    <property type="match status" value="1"/>
</dbReference>
<sequence>MGGKIDAYLDCVSPYSFYAFKYLIERRAALSSYDVEIDFHPVFLGGINHGSGNKPPWTLPAKGAYSAFDSKRANLYFGTPNFSPPPYFPIVSLLPQRCMTYIKANFPREQYESTFYTLWIALFEEHLDISKPTILTDVLSRELDKEEVSSIMQSANNPEWKQKLLDKTKEALEKGAFGCPWFWVRNGKGEEEPFFGSDRFHYMWEYLGIEWRDIEIVEQKSKL</sequence>
<dbReference type="EMBL" id="ML978726">
    <property type="protein sequence ID" value="KAF2086177.1"/>
    <property type="molecule type" value="Genomic_DNA"/>
</dbReference>
<dbReference type="Pfam" id="PF01323">
    <property type="entry name" value="DSBA"/>
    <property type="match status" value="1"/>
</dbReference>
<comment type="catalytic activity">
    <reaction evidence="3 4">
        <text>RX + glutathione = an S-substituted glutathione + a halide anion + H(+)</text>
        <dbReference type="Rhea" id="RHEA:16437"/>
        <dbReference type="ChEBI" id="CHEBI:15378"/>
        <dbReference type="ChEBI" id="CHEBI:16042"/>
        <dbReference type="ChEBI" id="CHEBI:17792"/>
        <dbReference type="ChEBI" id="CHEBI:57925"/>
        <dbReference type="ChEBI" id="CHEBI:90779"/>
        <dbReference type="EC" id="2.5.1.18"/>
    </reaction>
</comment>
<dbReference type="InterPro" id="IPR036249">
    <property type="entry name" value="Thioredoxin-like_sf"/>
</dbReference>
<feature type="active site" description="Nucleophile" evidence="5">
    <location>
        <position position="13"/>
    </location>
</feature>
<dbReference type="InterPro" id="IPR051924">
    <property type="entry name" value="GST_Kappa/NadH"/>
</dbReference>
<accession>A0A9P4LVP9</accession>
<dbReference type="FunFam" id="3.40.30.10:FF:000096">
    <property type="entry name" value="Glutathione S-transferase kappa"/>
    <property type="match status" value="1"/>
</dbReference>
<dbReference type="InterPro" id="IPR001853">
    <property type="entry name" value="DSBA-like_thioredoxin_dom"/>
</dbReference>
<evidence type="ECO:0000256" key="5">
    <source>
        <dbReference type="PIRSR" id="PIRSR006386-1"/>
    </source>
</evidence>
<feature type="domain" description="DSBA-like thioredoxin" evidence="6">
    <location>
        <begin position="5"/>
        <end position="206"/>
    </location>
</feature>
<organism evidence="7 8">
    <name type="scientific">Saccharata proteae CBS 121410</name>
    <dbReference type="NCBI Taxonomy" id="1314787"/>
    <lineage>
        <taxon>Eukaryota</taxon>
        <taxon>Fungi</taxon>
        <taxon>Dikarya</taxon>
        <taxon>Ascomycota</taxon>
        <taxon>Pezizomycotina</taxon>
        <taxon>Dothideomycetes</taxon>
        <taxon>Dothideomycetes incertae sedis</taxon>
        <taxon>Botryosphaeriales</taxon>
        <taxon>Saccharataceae</taxon>
        <taxon>Saccharata</taxon>
    </lineage>
</organism>
<reference evidence="7" key="1">
    <citation type="journal article" date="2020" name="Stud. Mycol.">
        <title>101 Dothideomycetes genomes: a test case for predicting lifestyles and emergence of pathogens.</title>
        <authorList>
            <person name="Haridas S."/>
            <person name="Albert R."/>
            <person name="Binder M."/>
            <person name="Bloem J."/>
            <person name="Labutti K."/>
            <person name="Salamov A."/>
            <person name="Andreopoulos B."/>
            <person name="Baker S."/>
            <person name="Barry K."/>
            <person name="Bills G."/>
            <person name="Bluhm B."/>
            <person name="Cannon C."/>
            <person name="Castanera R."/>
            <person name="Culley D."/>
            <person name="Daum C."/>
            <person name="Ezra D."/>
            <person name="Gonzalez J."/>
            <person name="Henrissat B."/>
            <person name="Kuo A."/>
            <person name="Liang C."/>
            <person name="Lipzen A."/>
            <person name="Lutzoni F."/>
            <person name="Magnuson J."/>
            <person name="Mondo S."/>
            <person name="Nolan M."/>
            <person name="Ohm R."/>
            <person name="Pangilinan J."/>
            <person name="Park H.-J."/>
            <person name="Ramirez L."/>
            <person name="Alfaro M."/>
            <person name="Sun H."/>
            <person name="Tritt A."/>
            <person name="Yoshinaga Y."/>
            <person name="Zwiers L.-H."/>
            <person name="Turgeon B."/>
            <person name="Goodwin S."/>
            <person name="Spatafora J."/>
            <person name="Crous P."/>
            <person name="Grigoriev I."/>
        </authorList>
    </citation>
    <scope>NUCLEOTIDE SEQUENCE</scope>
    <source>
        <strain evidence="7">CBS 121410</strain>
    </source>
</reference>
<dbReference type="OrthoDB" id="4664297at2759"/>
<dbReference type="GO" id="GO:0005777">
    <property type="term" value="C:peroxisome"/>
    <property type="evidence" value="ECO:0007669"/>
    <property type="project" value="TreeGrafter"/>
</dbReference>
<dbReference type="GO" id="GO:0006749">
    <property type="term" value="P:glutathione metabolic process"/>
    <property type="evidence" value="ECO:0007669"/>
    <property type="project" value="TreeGrafter"/>
</dbReference>
<dbReference type="GO" id="GO:0004364">
    <property type="term" value="F:glutathione transferase activity"/>
    <property type="evidence" value="ECO:0007669"/>
    <property type="project" value="UniProtKB-UniRule"/>
</dbReference>
<proteinExistence type="inferred from homology"/>
<name>A0A9P4LVP9_9PEZI</name>
<dbReference type="PANTHER" id="PTHR42943">
    <property type="entry name" value="GLUTATHIONE S-TRANSFERASE KAPPA"/>
    <property type="match status" value="1"/>
</dbReference>
<dbReference type="PANTHER" id="PTHR42943:SF13">
    <property type="entry name" value="GLUTATHIONE S-TRANSFERASE KAPPA-RELATED"/>
    <property type="match status" value="1"/>
</dbReference>
<comment type="similarity">
    <text evidence="1 4">Belongs to the GST superfamily. Kappa family.</text>
</comment>
<dbReference type="GO" id="GO:0004602">
    <property type="term" value="F:glutathione peroxidase activity"/>
    <property type="evidence" value="ECO:0007669"/>
    <property type="project" value="TreeGrafter"/>
</dbReference>
<dbReference type="GO" id="GO:0005739">
    <property type="term" value="C:mitochondrion"/>
    <property type="evidence" value="ECO:0007669"/>
    <property type="project" value="TreeGrafter"/>
</dbReference>